<name>A0A1Z4LR04_9CYAN</name>
<dbReference type="Proteomes" id="UP000218418">
    <property type="component" value="Chromosome"/>
</dbReference>
<dbReference type="SUPFAM" id="SSF51126">
    <property type="entry name" value="Pectin lyase-like"/>
    <property type="match status" value="2"/>
</dbReference>
<feature type="signal peptide" evidence="1">
    <location>
        <begin position="1"/>
        <end position="22"/>
    </location>
</feature>
<sequence>MKKIAFLSGLITGLLTSGILPASSQVISDGTTNTFVNSNLNNHLIINGIAKDSNLFHSFREFSIPNGGSATFDLSNTNNIKTIFSRVTGGKVSNINGLIQTLNNTNPVSLFFMNPAGIVFGENARLNIGGSFYGTTAESILFQDGFEFSANDISQQPLLTVSVPIGLQMGTNPGAIEVDGSGHNLIAQDIDIAPLINPENLIPQKQLPLYFRPGLQVQPGKSLFLVAGDIDIDGGVLNAQMGRVELSSVREGKVNFDIKSNQENENFSLSIPQNSKLGNIQLLQKSLLDAGAGSIAVNGSSVNIKNGSVLFLQNRGLRPAGDIDINATESLEINEISADGKIRGAIINETLAGIGGNINIVTPRLMIQNGGGIGSKTFSPAPGGNIFLDVSESIEVIGYSQVNPLVYSAIASVSFGDGKAGNMTAFTKNFSVLDSATISGASFGNGNGGNININTQTLEVKGSGLGLLVDSGIATTAFGKGNAGNININTKNMIMDGGAFVTTASHNSGNGGSLTVNATESVKIAGKDADGRFTRLHSNVRPNFIYQQVIDLPDVPTGDAGNLTINTPLLSVSDEAFVSVDNLGSGDAGTLKVNADFIKLYNLGKLSATTVFGEGGDISLQSQSLQMRDESIISTSAGGKGNGGNISINTDTLVALQNSDITTNAQNSFGGKVTINAEGIFGIQFREQQTIASDITATSELGAEFNGVVELNTPGVDPSLGISELPENLTDSSNQIAAGCSSQSGNSFVSTGKGGIPQNPQEQLNLSLSWSDIRDLSAFHQKNQNIEAIQISNQPEIVEATGFIRNSKGEIELVALGNTPVINKQVANCSGINT</sequence>
<organism evidence="3 4">
    <name type="scientific">Calothrix parasitica NIES-267</name>
    <dbReference type="NCBI Taxonomy" id="1973488"/>
    <lineage>
        <taxon>Bacteria</taxon>
        <taxon>Bacillati</taxon>
        <taxon>Cyanobacteriota</taxon>
        <taxon>Cyanophyceae</taxon>
        <taxon>Nostocales</taxon>
        <taxon>Calotrichaceae</taxon>
        <taxon>Calothrix</taxon>
    </lineage>
</organism>
<keyword evidence="1" id="KW-0732">Signal</keyword>
<evidence type="ECO:0000256" key="1">
    <source>
        <dbReference type="SAM" id="SignalP"/>
    </source>
</evidence>
<evidence type="ECO:0000259" key="2">
    <source>
        <dbReference type="SMART" id="SM00912"/>
    </source>
</evidence>
<protein>
    <recommendedName>
        <fullName evidence="2">Filamentous haemagglutinin FhaB/tRNA nuclease CdiA-like TPS domain-containing protein</fullName>
    </recommendedName>
</protein>
<feature type="domain" description="Filamentous haemagglutinin FhaB/tRNA nuclease CdiA-like TPS" evidence="2">
    <location>
        <begin position="26"/>
        <end position="143"/>
    </location>
</feature>
<dbReference type="InterPro" id="IPR012334">
    <property type="entry name" value="Pectin_lyas_fold"/>
</dbReference>
<dbReference type="SMART" id="SM00912">
    <property type="entry name" value="Haemagg_act"/>
    <property type="match status" value="1"/>
</dbReference>
<dbReference type="NCBIfam" id="TIGR01901">
    <property type="entry name" value="adhes_NPXG"/>
    <property type="match status" value="1"/>
</dbReference>
<keyword evidence="4" id="KW-1185">Reference proteome</keyword>
<dbReference type="InterPro" id="IPR008638">
    <property type="entry name" value="FhaB/CdiA-like_TPS"/>
</dbReference>
<evidence type="ECO:0000313" key="4">
    <source>
        <dbReference type="Proteomes" id="UP000218418"/>
    </source>
</evidence>
<gene>
    <name evidence="3" type="ORF">NIES267_30270</name>
</gene>
<feature type="chain" id="PRO_5013346243" description="Filamentous haemagglutinin FhaB/tRNA nuclease CdiA-like TPS domain-containing protein" evidence="1">
    <location>
        <begin position="23"/>
        <end position="834"/>
    </location>
</feature>
<dbReference type="OrthoDB" id="199569at2"/>
<dbReference type="Gene3D" id="2.160.20.10">
    <property type="entry name" value="Single-stranded right-handed beta-helix, Pectin lyase-like"/>
    <property type="match status" value="2"/>
</dbReference>
<dbReference type="AlphaFoldDB" id="A0A1Z4LR04"/>
<dbReference type="Pfam" id="PF05860">
    <property type="entry name" value="TPS"/>
    <property type="match status" value="1"/>
</dbReference>
<dbReference type="InterPro" id="IPR011050">
    <property type="entry name" value="Pectin_lyase_fold/virulence"/>
</dbReference>
<accession>A0A1Z4LR04</accession>
<proteinExistence type="predicted"/>
<evidence type="ECO:0000313" key="3">
    <source>
        <dbReference type="EMBL" id="BAY83538.1"/>
    </source>
</evidence>
<dbReference type="EMBL" id="AP018227">
    <property type="protein sequence ID" value="BAY83538.1"/>
    <property type="molecule type" value="Genomic_DNA"/>
</dbReference>
<reference evidence="3 4" key="1">
    <citation type="submission" date="2017-06" db="EMBL/GenBank/DDBJ databases">
        <title>Genome sequencing of cyanobaciteial culture collection at National Institute for Environmental Studies (NIES).</title>
        <authorList>
            <person name="Hirose Y."/>
            <person name="Shimura Y."/>
            <person name="Fujisawa T."/>
            <person name="Nakamura Y."/>
            <person name="Kawachi M."/>
        </authorList>
    </citation>
    <scope>NUCLEOTIDE SEQUENCE [LARGE SCALE GENOMIC DNA]</scope>
    <source>
        <strain evidence="3 4">NIES-267</strain>
    </source>
</reference>